<proteinExistence type="predicted"/>
<feature type="region of interest" description="Disordered" evidence="1">
    <location>
        <begin position="124"/>
        <end position="152"/>
    </location>
</feature>
<feature type="compositionally biased region" description="Basic and acidic residues" evidence="1">
    <location>
        <begin position="70"/>
        <end position="104"/>
    </location>
</feature>
<keyword evidence="3" id="KW-1185">Reference proteome</keyword>
<feature type="compositionally biased region" description="Basic residues" evidence="1">
    <location>
        <begin position="142"/>
        <end position="152"/>
    </location>
</feature>
<protein>
    <submittedName>
        <fullName evidence="2">DUF484 family protein</fullName>
    </submittedName>
</protein>
<reference evidence="2 3" key="1">
    <citation type="submission" date="2020-03" db="EMBL/GenBank/DDBJ databases">
        <title>Complete genome sequence of Orbus sp. IPMB12 (BCRC 80908).</title>
        <authorList>
            <person name="Lo W.-S."/>
            <person name="Chang T.-H."/>
            <person name="Kuo C.-H."/>
        </authorList>
    </citation>
    <scope>NUCLEOTIDE SEQUENCE [LARGE SCALE GENOMIC DNA]</scope>
    <source>
        <strain evidence="2 3">IPMB12</strain>
    </source>
</reference>
<dbReference type="InParanoid" id="A0A6G9IAN9"/>
<evidence type="ECO:0000313" key="2">
    <source>
        <dbReference type="EMBL" id="QIQ21283.1"/>
    </source>
</evidence>
<dbReference type="KEGG" id="orb:IPMB12_06035"/>
<dbReference type="FunCoup" id="A0A6G9IAN9">
    <property type="interactions" value="28"/>
</dbReference>
<feature type="region of interest" description="Disordered" evidence="1">
    <location>
        <begin position="1"/>
        <end position="104"/>
    </location>
</feature>
<sequence length="380" mass="43152">MSTENSSTRAKVKTDVKASTKIKPETKPKSKAEPTLDAKLETKLKAKPVAKTTKKAAVQVESRAKIKTKAKAEVTPKLKSKPKSESKLTLKSEPKPEVKPELKSEIKSKTKIKTKSVTTAETKLASKQTTTLTEKTVAKPTVTKKRRAKAKPRVRKVKLNDELVNQYLTQNPDFFIRNARQVETMRIPHPVRGVVSLPEWQLARQRNKIKELEQEVTLLMEHASANEYLFEHLMTLQKELLQAENLGELVTRLNRWAKSLGLLGGYVYLFEDKWALSAPSSFHHLSLSSDKFNFIRVRHLQYSYHYLGQLNPTELTLLVPNQEYVGSVALSLLGEFGDLGVLVFASRDHRHYQSGQGTLLLEKISEILPILIKRWVTRKK</sequence>
<dbReference type="EMBL" id="CP050253">
    <property type="protein sequence ID" value="QIQ21283.1"/>
    <property type="molecule type" value="Genomic_DNA"/>
</dbReference>
<name>A0A6G9IAN9_9GAMM</name>
<dbReference type="InterPro" id="IPR029016">
    <property type="entry name" value="GAF-like_dom_sf"/>
</dbReference>
<evidence type="ECO:0000313" key="3">
    <source>
        <dbReference type="Proteomes" id="UP000501168"/>
    </source>
</evidence>
<evidence type="ECO:0000256" key="1">
    <source>
        <dbReference type="SAM" id="MobiDB-lite"/>
    </source>
</evidence>
<dbReference type="Proteomes" id="UP000501168">
    <property type="component" value="Chromosome"/>
</dbReference>
<dbReference type="NCBIfam" id="NF008203">
    <property type="entry name" value="PRK10963.1"/>
    <property type="match status" value="1"/>
</dbReference>
<accession>A0A6G9IAN9</accession>
<feature type="compositionally biased region" description="Polar residues" evidence="1">
    <location>
        <begin position="125"/>
        <end position="134"/>
    </location>
</feature>
<feature type="compositionally biased region" description="Basic residues" evidence="1">
    <location>
        <begin position="45"/>
        <end position="54"/>
    </location>
</feature>
<dbReference type="InterPro" id="IPR007435">
    <property type="entry name" value="DUF484"/>
</dbReference>
<feature type="compositionally biased region" description="Basic and acidic residues" evidence="1">
    <location>
        <begin position="12"/>
        <end position="44"/>
    </location>
</feature>
<dbReference type="PANTHER" id="PTHR38765">
    <property type="entry name" value="DUF484 DOMAIN-CONTAINING PROTEIN"/>
    <property type="match status" value="1"/>
</dbReference>
<gene>
    <name evidence="2" type="ORF">IPMB12_06035</name>
</gene>
<organism evidence="2 3">
    <name type="scientific">Zophobihabitans entericus</name>
    <dbReference type="NCBI Taxonomy" id="1635327"/>
    <lineage>
        <taxon>Bacteria</taxon>
        <taxon>Pseudomonadati</taxon>
        <taxon>Pseudomonadota</taxon>
        <taxon>Gammaproteobacteria</taxon>
        <taxon>Orbales</taxon>
        <taxon>Orbaceae</taxon>
        <taxon>Zophobihabitans</taxon>
    </lineage>
</organism>
<dbReference type="Gene3D" id="3.30.450.40">
    <property type="match status" value="1"/>
</dbReference>
<dbReference type="PANTHER" id="PTHR38765:SF1">
    <property type="entry name" value="DUF484 DOMAIN-CONTAINING PROTEIN"/>
    <property type="match status" value="1"/>
</dbReference>
<dbReference type="AlphaFoldDB" id="A0A6G9IAN9"/>
<dbReference type="Pfam" id="PF04340">
    <property type="entry name" value="DUF484"/>
    <property type="match status" value="1"/>
</dbReference>